<feature type="domain" description="DUF4959" evidence="2">
    <location>
        <begin position="17"/>
        <end position="112"/>
    </location>
</feature>
<evidence type="ECO:0000313" key="3">
    <source>
        <dbReference type="EMBL" id="AZS31126.1"/>
    </source>
</evidence>
<dbReference type="EMBL" id="CP032819">
    <property type="protein sequence ID" value="AZS31126.1"/>
    <property type="molecule type" value="Genomic_DNA"/>
</dbReference>
<evidence type="ECO:0000259" key="2">
    <source>
        <dbReference type="Pfam" id="PF16323"/>
    </source>
</evidence>
<feature type="signal peptide" evidence="1">
    <location>
        <begin position="1"/>
        <end position="19"/>
    </location>
</feature>
<keyword evidence="1" id="KW-0732">Signal</keyword>
<dbReference type="KEGG" id="buy:D8S85_17250"/>
<gene>
    <name evidence="3" type="ORF">D8S85_17250</name>
</gene>
<organism evidence="3 4">
    <name type="scientific">Butyricimonas faecalis</name>
    <dbReference type="NCBI Taxonomy" id="2093856"/>
    <lineage>
        <taxon>Bacteria</taxon>
        <taxon>Pseudomonadati</taxon>
        <taxon>Bacteroidota</taxon>
        <taxon>Bacteroidia</taxon>
        <taxon>Bacteroidales</taxon>
        <taxon>Odoribacteraceae</taxon>
        <taxon>Butyricimonas</taxon>
    </lineage>
</organism>
<accession>A0A3S9VX76</accession>
<dbReference type="AlphaFoldDB" id="A0A3S9VX76"/>
<reference evidence="3 4" key="1">
    <citation type="submission" date="2018-10" db="EMBL/GenBank/DDBJ databases">
        <title>Butyricimonas faecalis sp. nov., isolated from human faeces and emended description of the genus Butyricimonas.</title>
        <authorList>
            <person name="Le Roy T."/>
            <person name="Van der Smissen P."/>
            <person name="Paquot A."/>
            <person name="Delzenne N."/>
            <person name="Muccioli G."/>
            <person name="Collet J.-F."/>
            <person name="Cani P.D."/>
        </authorList>
    </citation>
    <scope>NUCLEOTIDE SEQUENCE [LARGE SCALE GENOMIC DNA]</scope>
    <source>
        <strain evidence="3 4">H184</strain>
    </source>
</reference>
<dbReference type="InterPro" id="IPR032527">
    <property type="entry name" value="DUF4959"/>
</dbReference>
<name>A0A3S9VX76_9BACT</name>
<dbReference type="OrthoDB" id="1099954at2"/>
<evidence type="ECO:0000256" key="1">
    <source>
        <dbReference type="SAM" id="SignalP"/>
    </source>
</evidence>
<protein>
    <submittedName>
        <fullName evidence="3">DUF4959 domain-containing protein</fullName>
    </submittedName>
</protein>
<dbReference type="Pfam" id="PF16323">
    <property type="entry name" value="DUF4959"/>
    <property type="match status" value="1"/>
</dbReference>
<feature type="chain" id="PRO_5019046039" evidence="1">
    <location>
        <begin position="20"/>
        <end position="456"/>
    </location>
</feature>
<proteinExistence type="predicted"/>
<sequence>MKYSIFLWIFLLGCLSACKDDDNEGFDVPVEFTALSFDAVPGGAVMRYKLPDNEDIFGVRVRYTDAFGEQLYKDGSYLSDTLLLSGFTEARADVPVQISFFNSNLKESGMIEKTFSTKAAATVALFDNLTVNPFWGGFNVTYFSPEIVSGMIHVFYVGTNPLTHEQDSILMGSYPISEGGDTLNFEMQQSMDLVDVVVRTDDYAGHRVKLQVYEKIPRLRMTTLSSTDFDFDFTGNILEDETYEFGKKYLFDGKKKGDDRRKNIMNGERYKYSTFVAGPQAFNERFIVDLRSPQIPAAINLYAFLKFNGYYPYRVSAHPFPSEVWSGYYTSRLPSKVNVYGTNDPNPRNVDLSSCAILCKFKDTPTFETGFRESWCAYSDCAYGRGDVEYQDVTDDVFNAADPIVLNLLCNYTGTAYRYLIFVVEDTYDSLRWSGQEENPLEYVTFDELEVCVKAE</sequence>
<keyword evidence="4" id="KW-1185">Reference proteome</keyword>
<evidence type="ECO:0000313" key="4">
    <source>
        <dbReference type="Proteomes" id="UP000270673"/>
    </source>
</evidence>
<dbReference type="Proteomes" id="UP000270673">
    <property type="component" value="Chromosome"/>
</dbReference>
<dbReference type="RefSeq" id="WP_106481523.1">
    <property type="nucleotide sequence ID" value="NZ_CP032819.1"/>
</dbReference>